<reference evidence="1 2" key="1">
    <citation type="journal article" date="2016" name="Nat. Biotechnol.">
        <title>Measurement of bacterial replication rates in microbial communities.</title>
        <authorList>
            <person name="Brown C.T."/>
            <person name="Olm M.R."/>
            <person name="Thomas B.C."/>
            <person name="Banfield J.F."/>
        </authorList>
    </citation>
    <scope>NUCLEOTIDE SEQUENCE [LARGE SCALE GENOMIC DNA]</scope>
    <source>
        <strain evidence="1">46_33</strain>
    </source>
</reference>
<dbReference type="RefSeq" id="WP_210683961.1">
    <property type="nucleotide sequence ID" value="NZ_CAUEQP010000101.1"/>
</dbReference>
<proteinExistence type="predicted"/>
<dbReference type="STRING" id="626940.BHW43_02045"/>
<dbReference type="AlphaFoldDB" id="A0A1Q6R9V2"/>
<accession>A0A1Q6R9V2</accession>
<name>A0A1Q6R9V2_9FIRM</name>
<comment type="caution">
    <text evidence="1">The sequence shown here is derived from an EMBL/GenBank/DDBJ whole genome shotgun (WGS) entry which is preliminary data.</text>
</comment>
<sequence>MKNKLINFIAAMGIPVSGITTQGAGCTGICGSCSLNCAPGIVALLLLAGKAIYKRYHGGVVQHE</sequence>
<evidence type="ECO:0000313" key="1">
    <source>
        <dbReference type="EMBL" id="OLA39131.1"/>
    </source>
</evidence>
<evidence type="ECO:0000313" key="2">
    <source>
        <dbReference type="Proteomes" id="UP000186777"/>
    </source>
</evidence>
<dbReference type="EMBL" id="MNTG01000002">
    <property type="protein sequence ID" value="OLA39131.1"/>
    <property type="molecule type" value="Genomic_DNA"/>
</dbReference>
<dbReference type="Proteomes" id="UP000186777">
    <property type="component" value="Unassembled WGS sequence"/>
</dbReference>
<protein>
    <submittedName>
        <fullName evidence="1">Uncharacterized protein</fullName>
    </submittedName>
</protein>
<gene>
    <name evidence="1" type="ORF">BHW43_02045</name>
</gene>
<organism evidence="1 2">
    <name type="scientific">Phascolarctobacterium succinatutens</name>
    <dbReference type="NCBI Taxonomy" id="626940"/>
    <lineage>
        <taxon>Bacteria</taxon>
        <taxon>Bacillati</taxon>
        <taxon>Bacillota</taxon>
        <taxon>Negativicutes</taxon>
        <taxon>Acidaminococcales</taxon>
        <taxon>Acidaminococcaceae</taxon>
        <taxon>Phascolarctobacterium</taxon>
    </lineage>
</organism>